<reference evidence="1" key="2">
    <citation type="submission" date="2021-09" db="EMBL/GenBank/DDBJ databases">
        <authorList>
            <person name="Jia N."/>
            <person name="Wang J."/>
            <person name="Shi W."/>
            <person name="Du L."/>
            <person name="Sun Y."/>
            <person name="Zhan W."/>
            <person name="Jiang J."/>
            <person name="Wang Q."/>
            <person name="Zhang B."/>
            <person name="Ji P."/>
            <person name="Sakyi L.B."/>
            <person name="Cui X."/>
            <person name="Yuan T."/>
            <person name="Jiang B."/>
            <person name="Yang W."/>
            <person name="Lam T.T.-Y."/>
            <person name="Chang Q."/>
            <person name="Ding S."/>
            <person name="Wang X."/>
            <person name="Zhu J."/>
            <person name="Ruan X."/>
            <person name="Zhao L."/>
            <person name="Wei J."/>
            <person name="Que T."/>
            <person name="Du C."/>
            <person name="Cheng J."/>
            <person name="Dai P."/>
            <person name="Han X."/>
            <person name="Huang E."/>
            <person name="Gao Y."/>
            <person name="Liu J."/>
            <person name="Shao H."/>
            <person name="Ye R."/>
            <person name="Li L."/>
            <person name="Wei W."/>
            <person name="Wang X."/>
            <person name="Wang C."/>
            <person name="Huo Q."/>
            <person name="Li W."/>
            <person name="Guo W."/>
            <person name="Chen H."/>
            <person name="Chen S."/>
            <person name="Zhou L."/>
            <person name="Zhou L."/>
            <person name="Ni X."/>
            <person name="Tian J."/>
            <person name="Zhou Y."/>
            <person name="Sheng Y."/>
            <person name="Liu T."/>
            <person name="Pan Y."/>
            <person name="Xia L."/>
            <person name="Li J."/>
            <person name="Zhao F."/>
            <person name="Cao W."/>
        </authorList>
    </citation>
    <scope>NUCLEOTIDE SEQUENCE</scope>
    <source>
        <strain evidence="1">Rsan-2018</strain>
        <tissue evidence="1">Larvae</tissue>
    </source>
</reference>
<gene>
    <name evidence="1" type="ORF">HPB52_024657</name>
</gene>
<protein>
    <submittedName>
        <fullName evidence="1">Uncharacterized protein</fullName>
    </submittedName>
</protein>
<dbReference type="AlphaFoldDB" id="A0A9D4SLT2"/>
<name>A0A9D4SLT2_RHISA</name>
<dbReference type="Proteomes" id="UP000821837">
    <property type="component" value="Unassembled WGS sequence"/>
</dbReference>
<dbReference type="InterPro" id="IPR036514">
    <property type="entry name" value="SGNH_hydro_sf"/>
</dbReference>
<reference evidence="1" key="1">
    <citation type="journal article" date="2020" name="Cell">
        <title>Large-Scale Comparative Analyses of Tick Genomes Elucidate Their Genetic Diversity and Vector Capacities.</title>
        <authorList>
            <consortium name="Tick Genome and Microbiome Consortium (TIGMIC)"/>
            <person name="Jia N."/>
            <person name="Wang J."/>
            <person name="Shi W."/>
            <person name="Du L."/>
            <person name="Sun Y."/>
            <person name="Zhan W."/>
            <person name="Jiang J.F."/>
            <person name="Wang Q."/>
            <person name="Zhang B."/>
            <person name="Ji P."/>
            <person name="Bell-Sakyi L."/>
            <person name="Cui X.M."/>
            <person name="Yuan T.T."/>
            <person name="Jiang B.G."/>
            <person name="Yang W.F."/>
            <person name="Lam T.T."/>
            <person name="Chang Q.C."/>
            <person name="Ding S.J."/>
            <person name="Wang X.J."/>
            <person name="Zhu J.G."/>
            <person name="Ruan X.D."/>
            <person name="Zhao L."/>
            <person name="Wei J.T."/>
            <person name="Ye R.Z."/>
            <person name="Que T.C."/>
            <person name="Du C.H."/>
            <person name="Zhou Y.H."/>
            <person name="Cheng J.X."/>
            <person name="Dai P.F."/>
            <person name="Guo W.B."/>
            <person name="Han X.H."/>
            <person name="Huang E.J."/>
            <person name="Li L.F."/>
            <person name="Wei W."/>
            <person name="Gao Y.C."/>
            <person name="Liu J.Z."/>
            <person name="Shao H.Z."/>
            <person name="Wang X."/>
            <person name="Wang C.C."/>
            <person name="Yang T.C."/>
            <person name="Huo Q.B."/>
            <person name="Li W."/>
            <person name="Chen H.Y."/>
            <person name="Chen S.E."/>
            <person name="Zhou L.G."/>
            <person name="Ni X.B."/>
            <person name="Tian J.H."/>
            <person name="Sheng Y."/>
            <person name="Liu T."/>
            <person name="Pan Y.S."/>
            <person name="Xia L.Y."/>
            <person name="Li J."/>
            <person name="Zhao F."/>
            <person name="Cao W.C."/>
        </authorList>
    </citation>
    <scope>NUCLEOTIDE SEQUENCE</scope>
    <source>
        <strain evidence="1">Rsan-2018</strain>
    </source>
</reference>
<dbReference type="Gene3D" id="3.40.50.1110">
    <property type="entry name" value="SGNH hydrolase"/>
    <property type="match status" value="1"/>
</dbReference>
<evidence type="ECO:0000313" key="1">
    <source>
        <dbReference type="EMBL" id="KAH7932390.1"/>
    </source>
</evidence>
<proteinExistence type="predicted"/>
<organism evidence="1 2">
    <name type="scientific">Rhipicephalus sanguineus</name>
    <name type="common">Brown dog tick</name>
    <name type="synonym">Ixodes sanguineus</name>
    <dbReference type="NCBI Taxonomy" id="34632"/>
    <lineage>
        <taxon>Eukaryota</taxon>
        <taxon>Metazoa</taxon>
        <taxon>Ecdysozoa</taxon>
        <taxon>Arthropoda</taxon>
        <taxon>Chelicerata</taxon>
        <taxon>Arachnida</taxon>
        <taxon>Acari</taxon>
        <taxon>Parasitiformes</taxon>
        <taxon>Ixodida</taxon>
        <taxon>Ixodoidea</taxon>
        <taxon>Ixodidae</taxon>
        <taxon>Rhipicephalinae</taxon>
        <taxon>Rhipicephalus</taxon>
        <taxon>Rhipicephalus</taxon>
    </lineage>
</organism>
<dbReference type="EMBL" id="JABSTV010001564">
    <property type="protein sequence ID" value="KAH7932390.1"/>
    <property type="molecule type" value="Genomic_DNA"/>
</dbReference>
<sequence length="60" mass="6681">MDARHFNETIKAYCRKPSKVSYVDQLPPRRFLAADGLHPNVMGVPLIAQTLKGALCRGDL</sequence>
<comment type="caution">
    <text evidence="1">The sequence shown here is derived from an EMBL/GenBank/DDBJ whole genome shotgun (WGS) entry which is preliminary data.</text>
</comment>
<accession>A0A9D4SLT2</accession>
<keyword evidence="2" id="KW-1185">Reference proteome</keyword>
<dbReference type="SUPFAM" id="SSF52266">
    <property type="entry name" value="SGNH hydrolase"/>
    <property type="match status" value="1"/>
</dbReference>
<evidence type="ECO:0000313" key="2">
    <source>
        <dbReference type="Proteomes" id="UP000821837"/>
    </source>
</evidence>